<dbReference type="AlphaFoldDB" id="A0A6B3LER6"/>
<evidence type="ECO:0000259" key="1">
    <source>
        <dbReference type="Pfam" id="PF06439"/>
    </source>
</evidence>
<name>A0A6B3LER6_9BACT</name>
<reference evidence="2 3" key="1">
    <citation type="submission" date="2020-12" db="EMBL/GenBank/DDBJ databases">
        <title>Sulforoseuscoccus oceanibium gen. nov., sp. nov., a representative of the phylum Verrucomicrobia with special cytoplasmic membrane, and proposal of Sulforoseuscoccusaceae fam. nov.</title>
        <authorList>
            <person name="Xi F."/>
        </authorList>
    </citation>
    <scope>NUCLEOTIDE SEQUENCE [LARGE SCALE GENOMIC DNA]</scope>
    <source>
        <strain evidence="2 3">T37</strain>
    </source>
</reference>
<dbReference type="Proteomes" id="UP000475117">
    <property type="component" value="Chromosome"/>
</dbReference>
<dbReference type="KEGG" id="soa:G3M56_002025"/>
<evidence type="ECO:0000313" key="3">
    <source>
        <dbReference type="Proteomes" id="UP000475117"/>
    </source>
</evidence>
<dbReference type="InterPro" id="IPR010496">
    <property type="entry name" value="AL/BT2_dom"/>
</dbReference>
<dbReference type="Pfam" id="PF06439">
    <property type="entry name" value="3keto-disac_hyd"/>
    <property type="match status" value="2"/>
</dbReference>
<accession>A0A6B3LER6</accession>
<protein>
    <submittedName>
        <fullName evidence="2">DUF1080 domain-containing protein</fullName>
    </submittedName>
</protein>
<dbReference type="Gene3D" id="2.60.120.560">
    <property type="entry name" value="Exo-inulinase, domain 1"/>
    <property type="match status" value="2"/>
</dbReference>
<dbReference type="EMBL" id="CP066776">
    <property type="protein sequence ID" value="QQL45391.1"/>
    <property type="molecule type" value="Genomic_DNA"/>
</dbReference>
<gene>
    <name evidence="2" type="ORF">G3M56_002025</name>
</gene>
<sequence>MLLRLAAPIASLVLVSTTMAREAVPLVSDKSLDGWVNVNTAESTWSVKDGVIHCSGEPHGILRTAKPYENFILELEYRHTAPASQKVANAGIFLWADALPAVGSPFTSSIEVQVLDGLNESDTLTSHGDVFPIFGATMVPLHPHPKGWNRCLPSENRASPRGEWTHYKITANDGALKLAVNGKEVSGGTQITPRYGFICLESEGSTIEFRNLKLTELPSTNVTADESADLRQGFVPIFNGIDMTGWIMPDGHAGNWKAHNGVLQYDGQSTAADKNLWSQKEYGDFTLICDWRWTGESQGKLPRPVLDPATGAPKQDASGQPLMQEVEEYDSGIYLRGSSKSQVNLWNWPCGSGEVYGYRTDASLPQAIRAAVTPREKADRPIGEWNRFEITIKGEHLTVILNGKTVIDHAHLPGVPERGPIALQHHGSSLEFRNLMVKEH</sequence>
<keyword evidence="3" id="KW-1185">Reference proteome</keyword>
<evidence type="ECO:0000313" key="2">
    <source>
        <dbReference type="EMBL" id="QQL45391.1"/>
    </source>
</evidence>
<proteinExistence type="predicted"/>
<organism evidence="2 3">
    <name type="scientific">Sulfuriroseicoccus oceanibius</name>
    <dbReference type="NCBI Taxonomy" id="2707525"/>
    <lineage>
        <taxon>Bacteria</taxon>
        <taxon>Pseudomonadati</taxon>
        <taxon>Verrucomicrobiota</taxon>
        <taxon>Verrucomicrobiia</taxon>
        <taxon>Verrucomicrobiales</taxon>
        <taxon>Verrucomicrobiaceae</taxon>
        <taxon>Sulfuriroseicoccus</taxon>
    </lineage>
</organism>
<dbReference type="GO" id="GO:0016787">
    <property type="term" value="F:hydrolase activity"/>
    <property type="evidence" value="ECO:0007669"/>
    <property type="project" value="InterPro"/>
</dbReference>
<dbReference type="RefSeq" id="WP_164365207.1">
    <property type="nucleotide sequence ID" value="NZ_CP066776.1"/>
</dbReference>
<feature type="domain" description="3-keto-alpha-glucoside-1,2-lyase/3-keto-2-hydroxy-glucal hydratase" evidence="1">
    <location>
        <begin position="23"/>
        <end position="214"/>
    </location>
</feature>
<feature type="domain" description="3-keto-alpha-glucoside-1,2-lyase/3-keto-2-hydroxy-glucal hydratase" evidence="1">
    <location>
        <begin position="233"/>
        <end position="438"/>
    </location>
</feature>